<feature type="transmembrane region" description="Helical" evidence="1">
    <location>
        <begin position="85"/>
        <end position="104"/>
    </location>
</feature>
<evidence type="ECO:0008006" key="4">
    <source>
        <dbReference type="Google" id="ProtNLM"/>
    </source>
</evidence>
<comment type="caution">
    <text evidence="2">The sequence shown here is derived from an EMBL/GenBank/DDBJ whole genome shotgun (WGS) entry which is preliminary data.</text>
</comment>
<name>A0AAV4NWJ0_CAEEX</name>
<feature type="transmembrane region" description="Helical" evidence="1">
    <location>
        <begin position="6"/>
        <end position="27"/>
    </location>
</feature>
<keyword evidence="1" id="KW-0472">Membrane</keyword>
<evidence type="ECO:0000256" key="1">
    <source>
        <dbReference type="SAM" id="Phobius"/>
    </source>
</evidence>
<keyword evidence="1" id="KW-1133">Transmembrane helix</keyword>
<evidence type="ECO:0000313" key="2">
    <source>
        <dbReference type="EMBL" id="GIX89287.1"/>
    </source>
</evidence>
<protein>
    <recommendedName>
        <fullName evidence="4">Gustatory receptor</fullName>
    </recommendedName>
</protein>
<evidence type="ECO:0000313" key="3">
    <source>
        <dbReference type="Proteomes" id="UP001054945"/>
    </source>
</evidence>
<keyword evidence="1" id="KW-0812">Transmembrane</keyword>
<keyword evidence="3" id="KW-1185">Reference proteome</keyword>
<dbReference type="AlphaFoldDB" id="A0AAV4NWJ0"/>
<dbReference type="Proteomes" id="UP001054945">
    <property type="component" value="Unassembled WGS sequence"/>
</dbReference>
<dbReference type="EMBL" id="BPLR01003846">
    <property type="protein sequence ID" value="GIX89287.1"/>
    <property type="molecule type" value="Genomic_DNA"/>
</dbReference>
<accession>A0AAV4NWJ0</accession>
<proteinExistence type="predicted"/>
<reference evidence="2 3" key="1">
    <citation type="submission" date="2021-06" db="EMBL/GenBank/DDBJ databases">
        <title>Caerostris extrusa draft genome.</title>
        <authorList>
            <person name="Kono N."/>
            <person name="Arakawa K."/>
        </authorList>
    </citation>
    <scope>NUCLEOTIDE SEQUENCE [LARGE SCALE GENOMIC DNA]</scope>
</reference>
<gene>
    <name evidence="2" type="primary">AVEN_133726_1</name>
    <name evidence="2" type="ORF">CEXT_581431</name>
</gene>
<organism evidence="2 3">
    <name type="scientific">Caerostris extrusa</name>
    <name type="common">Bark spider</name>
    <name type="synonym">Caerostris bankana</name>
    <dbReference type="NCBI Taxonomy" id="172846"/>
    <lineage>
        <taxon>Eukaryota</taxon>
        <taxon>Metazoa</taxon>
        <taxon>Ecdysozoa</taxon>
        <taxon>Arthropoda</taxon>
        <taxon>Chelicerata</taxon>
        <taxon>Arachnida</taxon>
        <taxon>Araneae</taxon>
        <taxon>Araneomorphae</taxon>
        <taxon>Entelegynae</taxon>
        <taxon>Araneoidea</taxon>
        <taxon>Araneidae</taxon>
        <taxon>Caerostris</taxon>
    </lineage>
</organism>
<sequence length="105" mass="11846">MSTSLASLSVVLCAILTTGFHSILLIFRVASVEENYHSLIRAFVHLPEENLNPPHVKELLQMLKLFAFHDQIYLTAWGMIPIRRGFFLTIVGTLATYGVLLVQFT</sequence>